<dbReference type="SUPFAM" id="SSF82199">
    <property type="entry name" value="SET domain"/>
    <property type="match status" value="1"/>
</dbReference>
<dbReference type="InterPro" id="IPR053010">
    <property type="entry name" value="SET_SmydA-8"/>
</dbReference>
<dbReference type="CDD" id="cd20071">
    <property type="entry name" value="SET_SMYD"/>
    <property type="match status" value="1"/>
</dbReference>
<evidence type="ECO:0000313" key="2">
    <source>
        <dbReference type="EMBL" id="CAB9508974.1"/>
    </source>
</evidence>
<proteinExistence type="predicted"/>
<keyword evidence="3" id="KW-1185">Reference proteome</keyword>
<evidence type="ECO:0000313" key="3">
    <source>
        <dbReference type="Proteomes" id="UP001153069"/>
    </source>
</evidence>
<reference evidence="2" key="1">
    <citation type="submission" date="2020-06" db="EMBL/GenBank/DDBJ databases">
        <authorList>
            <consortium name="Plant Systems Biology data submission"/>
        </authorList>
    </citation>
    <scope>NUCLEOTIDE SEQUENCE</scope>
    <source>
        <strain evidence="2">D6</strain>
    </source>
</reference>
<feature type="domain" description="SET" evidence="1">
    <location>
        <begin position="65"/>
        <end position="155"/>
    </location>
</feature>
<accession>A0A9N8DUW4</accession>
<organism evidence="2 3">
    <name type="scientific">Seminavis robusta</name>
    <dbReference type="NCBI Taxonomy" id="568900"/>
    <lineage>
        <taxon>Eukaryota</taxon>
        <taxon>Sar</taxon>
        <taxon>Stramenopiles</taxon>
        <taxon>Ochrophyta</taxon>
        <taxon>Bacillariophyta</taxon>
        <taxon>Bacillariophyceae</taxon>
        <taxon>Bacillariophycidae</taxon>
        <taxon>Naviculales</taxon>
        <taxon>Naviculaceae</taxon>
        <taxon>Seminavis</taxon>
    </lineage>
</organism>
<dbReference type="Pfam" id="PF00856">
    <property type="entry name" value="SET"/>
    <property type="match status" value="1"/>
</dbReference>
<comment type="caution">
    <text evidence="2">The sequence shown here is derived from an EMBL/GenBank/DDBJ whole genome shotgun (WGS) entry which is preliminary data.</text>
</comment>
<dbReference type="Gene3D" id="1.25.40.10">
    <property type="entry name" value="Tetratricopeptide repeat domain"/>
    <property type="match status" value="1"/>
</dbReference>
<dbReference type="InterPro" id="IPR011990">
    <property type="entry name" value="TPR-like_helical_dom_sf"/>
</dbReference>
<dbReference type="AlphaFoldDB" id="A0A9N8DUW4"/>
<dbReference type="PANTHER" id="PTHR46455">
    <property type="entry name" value="SET AND MYND DOMAIN CONTAINING, ARTHROPOD-SPECIFIC, MEMBER 4, ISOFORM A"/>
    <property type="match status" value="1"/>
</dbReference>
<dbReference type="Gene3D" id="2.170.270.10">
    <property type="entry name" value="SET domain"/>
    <property type="match status" value="1"/>
</dbReference>
<dbReference type="EMBL" id="CAICTM010000368">
    <property type="protein sequence ID" value="CAB9508974.1"/>
    <property type="molecule type" value="Genomic_DNA"/>
</dbReference>
<dbReference type="PANTHER" id="PTHR46455:SF5">
    <property type="entry name" value="SET AND MYND DOMAIN CONTAINING, ARTHROPOD-SPECIFIC, MEMBER 4, ISOFORM A"/>
    <property type="match status" value="1"/>
</dbReference>
<gene>
    <name evidence="2" type="ORF">SEMRO_369_G128190.1</name>
</gene>
<dbReference type="OrthoDB" id="5984008at2759"/>
<protein>
    <submittedName>
        <fullName evidence="2">Inherit from KOG: Set and mynd domain containing</fullName>
    </submittedName>
</protein>
<evidence type="ECO:0000259" key="1">
    <source>
        <dbReference type="Pfam" id="PF00856"/>
    </source>
</evidence>
<sequence length="452" mass="51204">MMDAYLNSDAASRKDMMDMYCPPLPEEETEAEQKTNGDIDAVLQRKQEETLERLDWLEFDWNQYACQEPSIKTSMPLETARRVMRIIDANAHNYAIQTTGGIVDTPQNDQSALFALGSKVEHSCAPNLNYATEHGKLQYTAIRPIANGERISISYDTPKFSHPRKQRREFLQMSKEFTCRCRRCRGPDECSPYQFSCPTCSSSSIAFSNESGDEYFCISCQFTLPSSNSGIREQKELENSLSQQLETEQSNMQAGVFDKKMISRMVALLNTMTQQLHPLHWLLPQGCDLMSSMATSVARLDMKGGQSPTSPMVRTLLYLSTLSWLNQACWWQRMGAVAYQDMELKDAVRDSKTPAPLLLTENPTLHTVETMAEQVCENLSTNSFVNMAHPIYHAGQDWLLAGHAPQVARLYQAFMPIFQQWNKLGDETRDNIAVLVQTEGATNEFPNHLLLS</sequence>
<dbReference type="InterPro" id="IPR001214">
    <property type="entry name" value="SET_dom"/>
</dbReference>
<dbReference type="InterPro" id="IPR046341">
    <property type="entry name" value="SET_dom_sf"/>
</dbReference>
<dbReference type="Proteomes" id="UP001153069">
    <property type="component" value="Unassembled WGS sequence"/>
</dbReference>
<name>A0A9N8DUW4_9STRA</name>